<organism evidence="1 2">
    <name type="scientific">Taxus chinensis</name>
    <name type="common">Chinese yew</name>
    <name type="synonym">Taxus wallichiana var. chinensis</name>
    <dbReference type="NCBI Taxonomy" id="29808"/>
    <lineage>
        <taxon>Eukaryota</taxon>
        <taxon>Viridiplantae</taxon>
        <taxon>Streptophyta</taxon>
        <taxon>Embryophyta</taxon>
        <taxon>Tracheophyta</taxon>
        <taxon>Spermatophyta</taxon>
        <taxon>Pinopsida</taxon>
        <taxon>Pinidae</taxon>
        <taxon>Conifers II</taxon>
        <taxon>Cupressales</taxon>
        <taxon>Taxaceae</taxon>
        <taxon>Taxus</taxon>
    </lineage>
</organism>
<comment type="caution">
    <text evidence="1">The sequence shown here is derived from an EMBL/GenBank/DDBJ whole genome shotgun (WGS) entry which is preliminary data.</text>
</comment>
<dbReference type="OMA" id="KVIRISF"/>
<keyword evidence="2" id="KW-1185">Reference proteome</keyword>
<dbReference type="InterPro" id="IPR038925">
    <property type="entry name" value="At3g17800-like"/>
</dbReference>
<evidence type="ECO:0000313" key="2">
    <source>
        <dbReference type="Proteomes" id="UP000824469"/>
    </source>
</evidence>
<dbReference type="EMBL" id="JAHRHJ020000005">
    <property type="protein sequence ID" value="KAH9316549.1"/>
    <property type="molecule type" value="Genomic_DNA"/>
</dbReference>
<evidence type="ECO:0008006" key="3">
    <source>
        <dbReference type="Google" id="ProtNLM"/>
    </source>
</evidence>
<accession>A0AA38L953</accession>
<dbReference type="PANTHER" id="PTHR31808:SF4">
    <property type="entry name" value="LIGASE, PUTATIVE (DUF760)-RELATED"/>
    <property type="match status" value="1"/>
</dbReference>
<dbReference type="InterPro" id="IPR008479">
    <property type="entry name" value="DUF760"/>
</dbReference>
<feature type="non-terminal residue" evidence="1">
    <location>
        <position position="1"/>
    </location>
</feature>
<evidence type="ECO:0000313" key="1">
    <source>
        <dbReference type="EMBL" id="KAH9316549.1"/>
    </source>
</evidence>
<proteinExistence type="predicted"/>
<dbReference type="AlphaFoldDB" id="A0AA38L953"/>
<sequence length="362" mass="40036">LSAQGKQWRGVWACSTRRKETSSSSSVGGSCGGKHGETWKALAPLQLETPSGQLLSQLLKDHPHLLPAAVDQQLESLIAERDEPPSTTGADPILYRRIAELKAAERRNSVEEIIYALVVQKFMDSGISLISSVSQADPVTGKVDTWPKQDQKLVRVHSPEAFEMIKNHLALVLGNRLPGTNAIAQISKLRVGQVYAASIMYGYFLRRVDQRFQLEKNMNMLPFGLNEESNGGQRLQGRESTRADECEGGYSFPDVTSATMPGSVKTCKLKAYVESFDQDTLQRYATMRSKEGVNLIERHSGALFAKPRIQIASASMAAASDDEMIRLSFSGLTSLVLEAVTVGSFLWDVENYVDYRYHFVTN</sequence>
<reference evidence="1 2" key="1">
    <citation type="journal article" date="2021" name="Nat. Plants">
        <title>The Taxus genome provides insights into paclitaxel biosynthesis.</title>
        <authorList>
            <person name="Xiong X."/>
            <person name="Gou J."/>
            <person name="Liao Q."/>
            <person name="Li Y."/>
            <person name="Zhou Q."/>
            <person name="Bi G."/>
            <person name="Li C."/>
            <person name="Du R."/>
            <person name="Wang X."/>
            <person name="Sun T."/>
            <person name="Guo L."/>
            <person name="Liang H."/>
            <person name="Lu P."/>
            <person name="Wu Y."/>
            <person name="Zhang Z."/>
            <person name="Ro D.K."/>
            <person name="Shang Y."/>
            <person name="Huang S."/>
            <person name="Yan J."/>
        </authorList>
    </citation>
    <scope>NUCLEOTIDE SEQUENCE [LARGE SCALE GENOMIC DNA]</scope>
    <source>
        <strain evidence="1">Ta-2019</strain>
    </source>
</reference>
<dbReference type="Proteomes" id="UP000824469">
    <property type="component" value="Unassembled WGS sequence"/>
</dbReference>
<protein>
    <recommendedName>
        <fullName evidence="3">UV-B-induced protein</fullName>
    </recommendedName>
</protein>
<gene>
    <name evidence="1" type="ORF">KI387_025176</name>
</gene>
<dbReference type="Pfam" id="PF05542">
    <property type="entry name" value="DUF760"/>
    <property type="match status" value="1"/>
</dbReference>
<dbReference type="PANTHER" id="PTHR31808">
    <property type="entry name" value="EXPRESSED PROTEIN"/>
    <property type="match status" value="1"/>
</dbReference>
<name>A0AA38L953_TAXCH</name>